<keyword evidence="2" id="KW-1185">Reference proteome</keyword>
<evidence type="ECO:0000313" key="1">
    <source>
        <dbReference type="EMBL" id="QEL20666.1"/>
    </source>
</evidence>
<organism evidence="1 2">
    <name type="scientific">Limnoglobus roseus</name>
    <dbReference type="NCBI Taxonomy" id="2598579"/>
    <lineage>
        <taxon>Bacteria</taxon>
        <taxon>Pseudomonadati</taxon>
        <taxon>Planctomycetota</taxon>
        <taxon>Planctomycetia</taxon>
        <taxon>Gemmatales</taxon>
        <taxon>Gemmataceae</taxon>
        <taxon>Limnoglobus</taxon>
    </lineage>
</organism>
<protein>
    <submittedName>
        <fullName evidence="1">Uncharacterized protein</fullName>
    </submittedName>
</protein>
<sequence length="83" mass="9092">MRGTVLVSIGTERLYAYVALDGRAVRLRVSLDECDRLDLLPGRQVRVGLPDQEPRRVLISAVSPAPPFAWVEVEFAAAVCRAG</sequence>
<gene>
    <name evidence="1" type="ORF">PX52LOC_07773</name>
</gene>
<dbReference type="EMBL" id="CP042425">
    <property type="protein sequence ID" value="QEL20666.1"/>
    <property type="molecule type" value="Genomic_DNA"/>
</dbReference>
<name>A0A5C1ARM1_9BACT</name>
<evidence type="ECO:0000313" key="2">
    <source>
        <dbReference type="Proteomes" id="UP000324974"/>
    </source>
</evidence>
<reference evidence="2" key="1">
    <citation type="submission" date="2019-08" db="EMBL/GenBank/DDBJ databases">
        <title>Limnoglobus roseus gen. nov., sp. nov., a novel freshwater planctomycete with a giant genome from the family Gemmataceae.</title>
        <authorList>
            <person name="Kulichevskaya I.S."/>
            <person name="Naumoff D.G."/>
            <person name="Miroshnikov K."/>
            <person name="Ivanova A."/>
            <person name="Philippov D.A."/>
            <person name="Hakobyan A."/>
            <person name="Rijpstra I.C."/>
            <person name="Sinninghe Damste J.S."/>
            <person name="Liesack W."/>
            <person name="Dedysh S.N."/>
        </authorList>
    </citation>
    <scope>NUCLEOTIDE SEQUENCE [LARGE SCALE GENOMIC DNA]</scope>
    <source>
        <strain evidence="2">PX52</strain>
    </source>
</reference>
<dbReference type="AlphaFoldDB" id="A0A5C1ARM1"/>
<proteinExistence type="predicted"/>
<dbReference type="KEGG" id="lrs:PX52LOC_07773"/>
<dbReference type="RefSeq" id="WP_149114934.1">
    <property type="nucleotide sequence ID" value="NZ_CP042425.1"/>
</dbReference>
<dbReference type="Proteomes" id="UP000324974">
    <property type="component" value="Chromosome"/>
</dbReference>
<accession>A0A5C1ARM1</accession>